<dbReference type="GO" id="GO:0051754">
    <property type="term" value="P:meiotic sister chromatid cohesion, centromeric"/>
    <property type="evidence" value="ECO:0007669"/>
    <property type="project" value="TreeGrafter"/>
</dbReference>
<dbReference type="Gene3D" id="1.10.510.10">
    <property type="entry name" value="Transferase(Phosphotransferase) domain 1"/>
    <property type="match status" value="1"/>
</dbReference>
<evidence type="ECO:0000256" key="2">
    <source>
        <dbReference type="ARBA" id="ARBA00022454"/>
    </source>
</evidence>
<dbReference type="AlphaFoldDB" id="A0A8J5IFR7"/>
<name>A0A8J5IFR7_ZINOF</name>
<dbReference type="PANTHER" id="PTHR14030">
    <property type="entry name" value="MITOTIC CHECKPOINT SERINE/THREONINE-PROTEIN KINASE BUB1"/>
    <property type="match status" value="1"/>
</dbReference>
<comment type="subcellular location">
    <subcellularLocation>
        <location evidence="1">Chromosome</location>
        <location evidence="1">Centromere</location>
        <location evidence="1">Kinetochore</location>
    </subcellularLocation>
</comment>
<feature type="domain" description="Protein kinase" evidence="5">
    <location>
        <begin position="296"/>
        <end position="599"/>
    </location>
</feature>
<dbReference type="Pfam" id="PF00069">
    <property type="entry name" value="Pkinase"/>
    <property type="match status" value="1"/>
</dbReference>
<dbReference type="Gene3D" id="1.25.40.430">
    <property type="match status" value="1"/>
</dbReference>
<evidence type="ECO:0000256" key="1">
    <source>
        <dbReference type="ARBA" id="ARBA00004629"/>
    </source>
</evidence>
<dbReference type="SMART" id="SM00220">
    <property type="entry name" value="S_TKc"/>
    <property type="match status" value="1"/>
</dbReference>
<dbReference type="Proteomes" id="UP000734854">
    <property type="component" value="Unassembled WGS sequence"/>
</dbReference>
<dbReference type="PROSITE" id="PS00108">
    <property type="entry name" value="PROTEIN_KINASE_ST"/>
    <property type="match status" value="1"/>
</dbReference>
<sequence>MLPTRPIHLINLWLNPNRRFPDLYFSRPPHLQRSVLGSSTPTKPCYALSPAMLQFNSDPGPLADNHPTSSQDEPSRLRLADPILLRLRAIRKATDDSRNCPDDTAAVERLNNLLEDLFRDFIEDERYRDDIRFLKISILYGDATGNVERVFKILEYKGICQAHSLFYEAYAMSLVASRRLVEAHEVFQLGISRKAKPLDRLKKLHGMFLDEVAAVAQQKAAPDSKRDDTRSLNGESDLVNPWSLSTVDNLLKKMDATIRKYNGYHCSTKVYSGKVSLSSLQNSSRNKIVELGGCKYQIKGCSGLGGFAQVYKAYIDSNPDDIVALKIQKPAFSWEFYMYRQLDKRIPETERSNFGNAHKMHIFSDLSVLVCDYLSHGTLQDAINSHLVKGKVMEELLCIYYTIEMLQMLETLHGVGIIHGDFKPDNLLVRYARKELTEASFINRSGPWRDQGLCLVDWGRGIDLNLFPANTRFTGDSRTSGFLCIEMQENQPWKYQVDTYGLCVIVHMMLHGTYMTIEKKVNPDGSYHYGPKLPFKRYWNSELWKTLFSELLNVGSHDSDVELLRSLRESFEKYMFGEPKLISKLKYLLAKQKASLCSS</sequence>
<accession>A0A8J5IFR7</accession>
<evidence type="ECO:0000259" key="6">
    <source>
        <dbReference type="PROSITE" id="PS51489"/>
    </source>
</evidence>
<dbReference type="SMART" id="SM00777">
    <property type="entry name" value="Mad3_BUB1_I"/>
    <property type="match status" value="1"/>
</dbReference>
<evidence type="ECO:0008006" key="9">
    <source>
        <dbReference type="Google" id="ProtNLM"/>
    </source>
</evidence>
<keyword evidence="8" id="KW-1185">Reference proteome</keyword>
<dbReference type="InterPro" id="IPR008271">
    <property type="entry name" value="Ser/Thr_kinase_AS"/>
</dbReference>
<protein>
    <recommendedName>
        <fullName evidence="9">Mitotic checkpoint serine/threonine-protein kinase BUB1</fullName>
    </recommendedName>
</protein>
<dbReference type="Pfam" id="PF08311">
    <property type="entry name" value="Mad3_BUB1_I"/>
    <property type="match status" value="1"/>
</dbReference>
<evidence type="ECO:0000259" key="5">
    <source>
        <dbReference type="PROSITE" id="PS50011"/>
    </source>
</evidence>
<dbReference type="InterPro" id="IPR011009">
    <property type="entry name" value="Kinase-like_dom_sf"/>
</dbReference>
<dbReference type="SUPFAM" id="SSF56112">
    <property type="entry name" value="Protein kinase-like (PK-like)"/>
    <property type="match status" value="1"/>
</dbReference>
<proteinExistence type="predicted"/>
<keyword evidence="2" id="KW-0158">Chromosome</keyword>
<dbReference type="InterPro" id="IPR015661">
    <property type="entry name" value="Bub1/Mad3"/>
</dbReference>
<evidence type="ECO:0000313" key="7">
    <source>
        <dbReference type="EMBL" id="KAG6534181.1"/>
    </source>
</evidence>
<dbReference type="GO" id="GO:0007094">
    <property type="term" value="P:mitotic spindle assembly checkpoint signaling"/>
    <property type="evidence" value="ECO:0007669"/>
    <property type="project" value="InterPro"/>
</dbReference>
<dbReference type="GO" id="GO:0032991">
    <property type="term" value="C:protein-containing complex"/>
    <property type="evidence" value="ECO:0007669"/>
    <property type="project" value="UniProtKB-ARBA"/>
</dbReference>
<dbReference type="GO" id="GO:0005524">
    <property type="term" value="F:ATP binding"/>
    <property type="evidence" value="ECO:0007669"/>
    <property type="project" value="InterPro"/>
</dbReference>
<dbReference type="GO" id="GO:0004672">
    <property type="term" value="F:protein kinase activity"/>
    <property type="evidence" value="ECO:0007669"/>
    <property type="project" value="InterPro"/>
</dbReference>
<dbReference type="PANTHER" id="PTHR14030:SF4">
    <property type="entry name" value="BUB1 KINASE, ISOFORM A-RELATED"/>
    <property type="match status" value="1"/>
</dbReference>
<feature type="domain" description="BUB1 N-terminal" evidence="6">
    <location>
        <begin position="66"/>
        <end position="230"/>
    </location>
</feature>
<dbReference type="InterPro" id="IPR013212">
    <property type="entry name" value="Mad3/Bub1_I"/>
</dbReference>
<evidence type="ECO:0000313" key="8">
    <source>
        <dbReference type="Proteomes" id="UP000734854"/>
    </source>
</evidence>
<dbReference type="GO" id="GO:0000776">
    <property type="term" value="C:kinetochore"/>
    <property type="evidence" value="ECO:0007669"/>
    <property type="project" value="UniProtKB-KW"/>
</dbReference>
<keyword evidence="4" id="KW-0137">Centromere</keyword>
<evidence type="ECO:0000256" key="4">
    <source>
        <dbReference type="ARBA" id="ARBA00023328"/>
    </source>
</evidence>
<evidence type="ECO:0000256" key="3">
    <source>
        <dbReference type="ARBA" id="ARBA00022838"/>
    </source>
</evidence>
<gene>
    <name evidence="7" type="ORF">ZIOFF_008066</name>
</gene>
<reference evidence="7 8" key="1">
    <citation type="submission" date="2020-08" db="EMBL/GenBank/DDBJ databases">
        <title>Plant Genome Project.</title>
        <authorList>
            <person name="Zhang R.-G."/>
        </authorList>
    </citation>
    <scope>NUCLEOTIDE SEQUENCE [LARGE SCALE GENOMIC DNA]</scope>
    <source>
        <tissue evidence="7">Rhizome</tissue>
    </source>
</reference>
<dbReference type="EMBL" id="JACMSC010000002">
    <property type="protein sequence ID" value="KAG6534181.1"/>
    <property type="molecule type" value="Genomic_DNA"/>
</dbReference>
<keyword evidence="3" id="KW-0995">Kinetochore</keyword>
<dbReference type="PROSITE" id="PS50011">
    <property type="entry name" value="PROTEIN_KINASE_DOM"/>
    <property type="match status" value="1"/>
</dbReference>
<dbReference type="PROSITE" id="PS51489">
    <property type="entry name" value="BUB1_N"/>
    <property type="match status" value="1"/>
</dbReference>
<dbReference type="InterPro" id="IPR000719">
    <property type="entry name" value="Prot_kinase_dom"/>
</dbReference>
<organism evidence="7 8">
    <name type="scientific">Zingiber officinale</name>
    <name type="common">Ginger</name>
    <name type="synonym">Amomum zingiber</name>
    <dbReference type="NCBI Taxonomy" id="94328"/>
    <lineage>
        <taxon>Eukaryota</taxon>
        <taxon>Viridiplantae</taxon>
        <taxon>Streptophyta</taxon>
        <taxon>Embryophyta</taxon>
        <taxon>Tracheophyta</taxon>
        <taxon>Spermatophyta</taxon>
        <taxon>Magnoliopsida</taxon>
        <taxon>Liliopsida</taxon>
        <taxon>Zingiberales</taxon>
        <taxon>Zingiberaceae</taxon>
        <taxon>Zingiber</taxon>
    </lineage>
</organism>
<comment type="caution">
    <text evidence="7">The sequence shown here is derived from an EMBL/GenBank/DDBJ whole genome shotgun (WGS) entry which is preliminary data.</text>
</comment>